<dbReference type="Proteomes" id="UP001197093">
    <property type="component" value="Unassembled WGS sequence"/>
</dbReference>
<evidence type="ECO:0000313" key="4">
    <source>
        <dbReference type="Proteomes" id="UP001197093"/>
    </source>
</evidence>
<sequence length="326" mass="36685">MCDLAAWDVPPEMHLLNVPPEMHLLESSGIAASERTEGAGDTSQESPQLPGRPLRSPKPSAKVREALNSFENNVRTTRRTSGIVAQPDSAPVLDGRTSVAQRLMAEVGSSRRDIEELKDIIKRQTDTLSTELALVKIKLASVEAELSDTKKRADEEQKRMYEERKRMAEEQKRMAEEQKRMAEEQKRMAEKQEQIVGELKQIHARRAKDQSKAALDNVSEIEQRIKLAIQTVEALEEVEITGIQVRGRNVRVLTPTEREAALLRTNDKWVNEIFEGARTRGEDWHPIKIDNVVKAVVVGEDGHTIKNSFAQMFYAENGVAGVIKSF</sequence>
<keyword evidence="4" id="KW-1185">Reference proteome</keyword>
<reference evidence="3" key="1">
    <citation type="submission" date="2023-02" db="EMBL/GenBank/DDBJ databases">
        <authorList>
            <person name="Palmer J.M."/>
        </authorList>
    </citation>
    <scope>NUCLEOTIDE SEQUENCE</scope>
    <source>
        <strain evidence="3">FW57</strain>
    </source>
</reference>
<dbReference type="EMBL" id="JAHCVI010000005">
    <property type="protein sequence ID" value="KAG7284824.1"/>
    <property type="molecule type" value="Genomic_DNA"/>
</dbReference>
<keyword evidence="1" id="KW-0175">Coiled coil</keyword>
<gene>
    <name evidence="3" type="ORF">NEMBOFW57_009439</name>
</gene>
<evidence type="ECO:0000256" key="1">
    <source>
        <dbReference type="SAM" id="Coils"/>
    </source>
</evidence>
<feature type="region of interest" description="Disordered" evidence="2">
    <location>
        <begin position="34"/>
        <end position="59"/>
    </location>
</feature>
<dbReference type="AlphaFoldDB" id="A0AAD4HTE9"/>
<name>A0AAD4HTE9_9PEZI</name>
<proteinExistence type="predicted"/>
<accession>A0AAD4HTE9</accession>
<protein>
    <submittedName>
        <fullName evidence="3">Uncharacterized protein</fullName>
    </submittedName>
</protein>
<evidence type="ECO:0000256" key="2">
    <source>
        <dbReference type="SAM" id="MobiDB-lite"/>
    </source>
</evidence>
<feature type="coiled-coil region" evidence="1">
    <location>
        <begin position="100"/>
        <end position="238"/>
    </location>
</feature>
<comment type="caution">
    <text evidence="3">The sequence shown here is derived from an EMBL/GenBank/DDBJ whole genome shotgun (WGS) entry which is preliminary data.</text>
</comment>
<organism evidence="3 4">
    <name type="scientific">Staphylotrichum longicolle</name>
    <dbReference type="NCBI Taxonomy" id="669026"/>
    <lineage>
        <taxon>Eukaryota</taxon>
        <taxon>Fungi</taxon>
        <taxon>Dikarya</taxon>
        <taxon>Ascomycota</taxon>
        <taxon>Pezizomycotina</taxon>
        <taxon>Sordariomycetes</taxon>
        <taxon>Sordariomycetidae</taxon>
        <taxon>Sordariales</taxon>
        <taxon>Chaetomiaceae</taxon>
        <taxon>Staphylotrichum</taxon>
    </lineage>
</organism>
<evidence type="ECO:0000313" key="3">
    <source>
        <dbReference type="EMBL" id="KAG7284824.1"/>
    </source>
</evidence>